<dbReference type="RefSeq" id="WP_093502333.1">
    <property type="nucleotide sequence ID" value="NZ_BSSG01000002.1"/>
</dbReference>
<dbReference type="InterPro" id="IPR036237">
    <property type="entry name" value="Xyl_isomerase-like_sf"/>
</dbReference>
<evidence type="ECO:0000313" key="2">
    <source>
        <dbReference type="EMBL" id="SFD59978.1"/>
    </source>
</evidence>
<sequence length="301" mass="33404">MKQPTPRLGASSASLPSLCPEALVDELARLGYQGVEWRVADIGHLDPTHPWDARQNNRCTIAPTESAISRIQAHCQSLSLQIFGLSPYLAVGDLDHAERLIDLAALAGQARLRLWAPNYASERYAEAYGRMRRFLDQILPRAEALGVQLVLEVHQRTICSSPSLAMRVVEHYPASSLGIIYDIGNLAIEGREDVQLSLDLMGRHLAHAQVKNVSYSPIGPGLGWQWDWCPPDEGVLPLASMLKTLADSGFADWISIEDFSTKYGDLHKLSRNRDLIRHYLGLGIKPDSHTATRHTAHEHTN</sequence>
<name>A0A1I1TRW6_PSEOC</name>
<dbReference type="InterPro" id="IPR050312">
    <property type="entry name" value="IolE/XylAMocC-like"/>
</dbReference>
<evidence type="ECO:0000259" key="1">
    <source>
        <dbReference type="Pfam" id="PF01261"/>
    </source>
</evidence>
<keyword evidence="2" id="KW-0413">Isomerase</keyword>
<proteinExistence type="predicted"/>
<organism evidence="2 3">
    <name type="scientific">Pseudomonas straminea</name>
    <dbReference type="NCBI Taxonomy" id="47882"/>
    <lineage>
        <taxon>Bacteria</taxon>
        <taxon>Pseudomonadati</taxon>
        <taxon>Pseudomonadota</taxon>
        <taxon>Gammaproteobacteria</taxon>
        <taxon>Pseudomonadales</taxon>
        <taxon>Pseudomonadaceae</taxon>
        <taxon>Phytopseudomonas</taxon>
    </lineage>
</organism>
<dbReference type="InterPro" id="IPR013022">
    <property type="entry name" value="Xyl_isomerase-like_TIM-brl"/>
</dbReference>
<protein>
    <submittedName>
        <fullName evidence="2">Sugar phosphate isomerase/epimerase</fullName>
    </submittedName>
</protein>
<keyword evidence="3" id="KW-1185">Reference proteome</keyword>
<dbReference type="Pfam" id="PF01261">
    <property type="entry name" value="AP_endonuc_2"/>
    <property type="match status" value="1"/>
</dbReference>
<dbReference type="GO" id="GO:0016853">
    <property type="term" value="F:isomerase activity"/>
    <property type="evidence" value="ECO:0007669"/>
    <property type="project" value="UniProtKB-KW"/>
</dbReference>
<reference evidence="3" key="1">
    <citation type="submission" date="2016-10" db="EMBL/GenBank/DDBJ databases">
        <authorList>
            <person name="Varghese N."/>
            <person name="Submissions S."/>
        </authorList>
    </citation>
    <scope>NUCLEOTIDE SEQUENCE [LARGE SCALE GENOMIC DNA]</scope>
    <source>
        <strain evidence="3">JCM 2783</strain>
    </source>
</reference>
<evidence type="ECO:0000313" key="3">
    <source>
        <dbReference type="Proteomes" id="UP000243950"/>
    </source>
</evidence>
<dbReference type="Gene3D" id="3.20.20.150">
    <property type="entry name" value="Divalent-metal-dependent TIM barrel enzymes"/>
    <property type="match status" value="1"/>
</dbReference>
<dbReference type="PANTHER" id="PTHR12110">
    <property type="entry name" value="HYDROXYPYRUVATE ISOMERASE"/>
    <property type="match status" value="1"/>
</dbReference>
<feature type="domain" description="Xylose isomerase-like TIM barrel" evidence="1">
    <location>
        <begin position="24"/>
        <end position="265"/>
    </location>
</feature>
<dbReference type="EMBL" id="FOMO01000002">
    <property type="protein sequence ID" value="SFD59978.1"/>
    <property type="molecule type" value="Genomic_DNA"/>
</dbReference>
<dbReference type="Proteomes" id="UP000243950">
    <property type="component" value="Unassembled WGS sequence"/>
</dbReference>
<dbReference type="SUPFAM" id="SSF51658">
    <property type="entry name" value="Xylose isomerase-like"/>
    <property type="match status" value="1"/>
</dbReference>
<accession>A0A1I1TRW6</accession>
<gene>
    <name evidence="2" type="ORF">SAMN05216372_102652</name>
</gene>
<dbReference type="AlphaFoldDB" id="A0A1I1TRW6"/>